<dbReference type="OrthoDB" id="5835829at2759"/>
<evidence type="ECO:0000256" key="2">
    <source>
        <dbReference type="SAM" id="MobiDB-lite"/>
    </source>
</evidence>
<evidence type="ECO:0000313" key="3">
    <source>
        <dbReference type="EMBL" id="THH06072.1"/>
    </source>
</evidence>
<comment type="caution">
    <text evidence="3">The sequence shown here is derived from an EMBL/GenBank/DDBJ whole genome shotgun (WGS) entry which is preliminary data.</text>
</comment>
<proteinExistence type="predicted"/>
<gene>
    <name evidence="3" type="ORF">EW145_g4339</name>
</gene>
<dbReference type="InterPro" id="IPR050481">
    <property type="entry name" value="UDP-glycosyltransf_plant"/>
</dbReference>
<evidence type="ECO:0008006" key="5">
    <source>
        <dbReference type="Google" id="ProtNLM"/>
    </source>
</evidence>
<dbReference type="Gene3D" id="3.40.50.2000">
    <property type="entry name" value="Glycogen Phosphorylase B"/>
    <property type="match status" value="2"/>
</dbReference>
<dbReference type="InterPro" id="IPR002213">
    <property type="entry name" value="UDP_glucos_trans"/>
</dbReference>
<evidence type="ECO:0000256" key="1">
    <source>
        <dbReference type="ARBA" id="ARBA00022679"/>
    </source>
</evidence>
<reference evidence="3 4" key="1">
    <citation type="submission" date="2019-02" db="EMBL/GenBank/DDBJ databases">
        <title>Genome sequencing of the rare red list fungi Phellinidium pouzarii.</title>
        <authorList>
            <person name="Buettner E."/>
            <person name="Kellner H."/>
        </authorList>
    </citation>
    <scope>NUCLEOTIDE SEQUENCE [LARGE SCALE GENOMIC DNA]</scope>
    <source>
        <strain evidence="3 4">DSM 108285</strain>
    </source>
</reference>
<name>A0A4S4L3V8_9AGAM</name>
<protein>
    <recommendedName>
        <fullName evidence="5">UDP-glycosyltransferases domain-containing protein</fullName>
    </recommendedName>
</protein>
<dbReference type="GO" id="GO:0035251">
    <property type="term" value="F:UDP-glucosyltransferase activity"/>
    <property type="evidence" value="ECO:0007669"/>
    <property type="project" value="InterPro"/>
</dbReference>
<dbReference type="PANTHER" id="PTHR48049:SF132">
    <property type="entry name" value="GLYCOSYLTRANSFERASE"/>
    <property type="match status" value="1"/>
</dbReference>
<dbReference type="Pfam" id="PF00201">
    <property type="entry name" value="UDPGT"/>
    <property type="match status" value="1"/>
</dbReference>
<organism evidence="3 4">
    <name type="scientific">Phellinidium pouzarii</name>
    <dbReference type="NCBI Taxonomy" id="167371"/>
    <lineage>
        <taxon>Eukaryota</taxon>
        <taxon>Fungi</taxon>
        <taxon>Dikarya</taxon>
        <taxon>Basidiomycota</taxon>
        <taxon>Agaricomycotina</taxon>
        <taxon>Agaricomycetes</taxon>
        <taxon>Hymenochaetales</taxon>
        <taxon>Hymenochaetaceae</taxon>
        <taxon>Phellinidium</taxon>
    </lineage>
</organism>
<dbReference type="AlphaFoldDB" id="A0A4S4L3V8"/>
<feature type="compositionally biased region" description="Polar residues" evidence="2">
    <location>
        <begin position="28"/>
        <end position="37"/>
    </location>
</feature>
<dbReference type="EMBL" id="SGPK01000218">
    <property type="protein sequence ID" value="THH06072.1"/>
    <property type="molecule type" value="Genomic_DNA"/>
</dbReference>
<dbReference type="CDD" id="cd03784">
    <property type="entry name" value="GT1_Gtf-like"/>
    <property type="match status" value="1"/>
</dbReference>
<keyword evidence="4" id="KW-1185">Reference proteome</keyword>
<dbReference type="PANTHER" id="PTHR48049">
    <property type="entry name" value="GLYCOSYLTRANSFERASE"/>
    <property type="match status" value="1"/>
</dbReference>
<sequence>MWKPIRCFFPPGCNRDATSDSPMGMSPSAPTQSDTTTEGLINNTSLEATASISASTSRTTRTFETFTEFLPNSDSVPPPAMMMTETNVRAGENFKFTPQNTGKVITPQVITTQVPVQPSQLPRRIKPPPAVKKIPIADTATLRTLLGLVRIMQTDSPAPVSLSSPPRLQPWQSYVIEQYELAKAKGHTKAACAFFSKLVRFRPVYATILTPLPLYDKITKEIDVQFIPEIEDGLKSLIRVVGLETSTELLDLSILENSFVIAYKKLLAGEPIAASPGSDIIFDGIRPPQLILLDFFLYKTMQDIRSISGKTVPIYALQSASATAALFLFGPEYLGGNGDLLKKLEAITFTDENAKNKEAERIYRRINGQLITLPGIPPMYDHEHSPQTPALETSIAFMSALAHRFFNESDGAVMNATPLFEGPAIEAFKQWFGDRPIVCPAPLDFPLIGRQKSNSPVAVAVEAFLDAALEKHGPNSVIYFSFGSVWWTTEPGKVWAALDVLIELGVPFVCSYASPFAEVPDDVLRKIESSGLGYASKWLPQTEILSHKACGWFISHCGHNSVMESLSQGVPLICWPFDADQPANAANIAFAKNLGYELFETRSGSGLRPIYRLGNRAPEGTIEAMRGEFKEVITKARGEDGKIKRANAQAFRDSLAKSWEPDGECWQEIKRIADVLH</sequence>
<accession>A0A4S4L3V8</accession>
<evidence type="ECO:0000313" key="4">
    <source>
        <dbReference type="Proteomes" id="UP000308199"/>
    </source>
</evidence>
<dbReference type="SUPFAM" id="SSF53756">
    <property type="entry name" value="UDP-Glycosyltransferase/glycogen phosphorylase"/>
    <property type="match status" value="1"/>
</dbReference>
<feature type="region of interest" description="Disordered" evidence="2">
    <location>
        <begin position="18"/>
        <end position="37"/>
    </location>
</feature>
<keyword evidence="1" id="KW-0808">Transferase</keyword>
<dbReference type="Proteomes" id="UP000308199">
    <property type="component" value="Unassembled WGS sequence"/>
</dbReference>